<keyword evidence="4" id="KW-1185">Reference proteome</keyword>
<dbReference type="InParanoid" id="A0A409VH99"/>
<dbReference type="PANTHER" id="PTHR40375">
    <property type="entry name" value="SPORULATION-SPECIFIC PROTEIN 22"/>
    <property type="match status" value="1"/>
</dbReference>
<dbReference type="InterPro" id="IPR013940">
    <property type="entry name" value="Spo22/ZIP4/TEX11"/>
</dbReference>
<dbReference type="PANTHER" id="PTHR40375:SF2">
    <property type="entry name" value="SPORULATION-SPECIFIC PROTEIN 22"/>
    <property type="match status" value="1"/>
</dbReference>
<protein>
    <recommendedName>
        <fullName evidence="2">Protein ZIP4 homolog</fullName>
    </recommendedName>
</protein>
<keyword evidence="1" id="KW-0469">Meiosis</keyword>
<evidence type="ECO:0000256" key="1">
    <source>
        <dbReference type="ARBA" id="ARBA00023254"/>
    </source>
</evidence>
<sequence length="1050" mass="117864">TVVILIVSGSQAIAAAAVEDVLYQRLSTVKPLLDNPKHPKWSNLVKDLQHIASLAENFTEQRPKFSKNVWGHLIDALDQEGWSHLWSNRLIRKTPGDNGNAHIAAPVIRVLNLASHTGIALCDADNTVLAASVLSSAARFEDHLKSASDSESSHNQAIASATVMYYSSRMEAAWKEGNYAVAEYMSRKITGKRHTTSGSASPSRLQKQRELLAFKFHQIGRSLLQASSSSQDGAKPEDAVQWVQRAFSLADQLQESAPAVAELRISILRTLGKDFRISIQMLSSIDVIASMLTARAHFLSESYDRAESVLDELLPLLECNEDRESSDYQQLRWLRLTVLKRRKSGDLALLEAFKSIIGHMVFSEANITEYDFSRFWIWVLCRQSVFLPRLLQDLKSLNQHHTLVTAVHHHCLDEALRRQTTEPDHIHRLILSSIIHASKDEDHQRAMKALDSVFTQSQIVQLLWQYGGRHYKAKRWNEAADWYLAGSHKLFKANSQVSEVKCFRKAALCYLEQREFMLASTVIRRCPVNEAPTHYVMFLVAVYQGLEDEAVRAIHDMLRAPDFDRKMLLLATQISHKSEMKTLLLTVLQSLLKTLRTGSEGEDIVQAMTLIRCIVKLVLNILAEPAANKSALIDTVVNQFKTAQVLADSASKQKTLSLVFKDLSWLWRTAYNCAVQGCSEWENAGEQISELFSIAGAMAEACCNASPVETDAFVCLHLANAWFAAASGRVFSARELLAANGSIDDERLRNVTAELKAAKSKIADICNKNVIQDDQAKERVQYFLHALKVFEAEFLVQLREWDSLATLVEDVVTSGPLAVGTYEAIADILWVDKTCPVKVLQKCLEAVLQASTDHRSLCVEKFSRWLRAICTISITRNSVPDRLKAFGYFEQAVNVMQDHNNSEEPYPLDERQWLLATACNAGTECLHASLLDEGKRWFEIAITICRFVPGGKAEKSGAIWQCSLGEPGYQKHIDSYYLAMAPGSDPEPCGRSPWSILSRFVDNPSHWIPVHWTLGWTCDLYDRHQHSSLMFLNAATMRGPSSLMNLSDLR</sequence>
<dbReference type="EMBL" id="NHTK01006062">
    <property type="protein sequence ID" value="PPQ65610.1"/>
    <property type="molecule type" value="Genomic_DNA"/>
</dbReference>
<dbReference type="Pfam" id="PF08631">
    <property type="entry name" value="SPO22"/>
    <property type="match status" value="3"/>
</dbReference>
<feature type="non-terminal residue" evidence="3">
    <location>
        <position position="1"/>
    </location>
</feature>
<evidence type="ECO:0000313" key="3">
    <source>
        <dbReference type="EMBL" id="PPQ65610.1"/>
    </source>
</evidence>
<evidence type="ECO:0000256" key="2">
    <source>
        <dbReference type="ARBA" id="ARBA00031845"/>
    </source>
</evidence>
<accession>A0A409VH99</accession>
<dbReference type="InterPro" id="IPR011990">
    <property type="entry name" value="TPR-like_helical_dom_sf"/>
</dbReference>
<proteinExistence type="predicted"/>
<organism evidence="3 4">
    <name type="scientific">Panaeolus cyanescens</name>
    <dbReference type="NCBI Taxonomy" id="181874"/>
    <lineage>
        <taxon>Eukaryota</taxon>
        <taxon>Fungi</taxon>
        <taxon>Dikarya</taxon>
        <taxon>Basidiomycota</taxon>
        <taxon>Agaricomycotina</taxon>
        <taxon>Agaricomycetes</taxon>
        <taxon>Agaricomycetidae</taxon>
        <taxon>Agaricales</taxon>
        <taxon>Agaricineae</taxon>
        <taxon>Galeropsidaceae</taxon>
        <taxon>Panaeolus</taxon>
    </lineage>
</organism>
<comment type="caution">
    <text evidence="3">The sequence shown here is derived from an EMBL/GenBank/DDBJ whole genome shotgun (WGS) entry which is preliminary data.</text>
</comment>
<dbReference type="GO" id="GO:0090173">
    <property type="term" value="P:regulation of synaptonemal complex assembly"/>
    <property type="evidence" value="ECO:0007669"/>
    <property type="project" value="InterPro"/>
</dbReference>
<dbReference type="STRING" id="181874.A0A409VH99"/>
<dbReference type="OrthoDB" id="65716at2759"/>
<dbReference type="Proteomes" id="UP000284842">
    <property type="component" value="Unassembled WGS sequence"/>
</dbReference>
<evidence type="ECO:0000313" key="4">
    <source>
        <dbReference type="Proteomes" id="UP000284842"/>
    </source>
</evidence>
<dbReference type="Gene3D" id="1.25.40.10">
    <property type="entry name" value="Tetratricopeptide repeat domain"/>
    <property type="match status" value="1"/>
</dbReference>
<name>A0A409VH99_9AGAR</name>
<dbReference type="InterPro" id="IPR039057">
    <property type="entry name" value="Spo22/ZIP4"/>
</dbReference>
<reference evidence="3 4" key="1">
    <citation type="journal article" date="2018" name="Evol. Lett.">
        <title>Horizontal gene cluster transfer increased hallucinogenic mushroom diversity.</title>
        <authorList>
            <person name="Reynolds H.T."/>
            <person name="Vijayakumar V."/>
            <person name="Gluck-Thaler E."/>
            <person name="Korotkin H.B."/>
            <person name="Matheny P.B."/>
            <person name="Slot J.C."/>
        </authorList>
    </citation>
    <scope>NUCLEOTIDE SEQUENCE [LARGE SCALE GENOMIC DNA]</scope>
    <source>
        <strain evidence="3 4">2629</strain>
    </source>
</reference>
<gene>
    <name evidence="3" type="ORF">CVT24_011819</name>
</gene>
<dbReference type="GO" id="GO:0051321">
    <property type="term" value="P:meiotic cell cycle"/>
    <property type="evidence" value="ECO:0007669"/>
    <property type="project" value="UniProtKB-KW"/>
</dbReference>
<dbReference type="AlphaFoldDB" id="A0A409VH99"/>